<dbReference type="Gene3D" id="3.10.450.50">
    <property type="match status" value="1"/>
</dbReference>
<sequence length="123" mass="13926">MHLPTSPAELIQRQLEAYNARNMDAWLATYAPQARQYLYPATLVAEGHEQIRARMRARFAEPNLHARLLQRHVMGKMVIDVEIITRTFPEGPGRLQMAAIYEVEDGLIQSAVFIAGEPQLAIT</sequence>
<dbReference type="AlphaFoldDB" id="A0AA95NAY7"/>
<name>A0AA95NAY7_9BURK</name>
<dbReference type="Pfam" id="PF12680">
    <property type="entry name" value="SnoaL_2"/>
    <property type="match status" value="1"/>
</dbReference>
<accession>A0AA95NAY7</accession>
<dbReference type="Proteomes" id="UP001177769">
    <property type="component" value="Chromosome"/>
</dbReference>
<dbReference type="PIRSF" id="PIRSF030561">
    <property type="entry name" value="UCP030561"/>
    <property type="match status" value="1"/>
</dbReference>
<proteinExistence type="predicted"/>
<dbReference type="KEGG" id="pais:PFX98_22955"/>
<dbReference type="RefSeq" id="WP_285232797.1">
    <property type="nucleotide sequence ID" value="NZ_CP116346.1"/>
</dbReference>
<gene>
    <name evidence="2" type="ORF">PFX98_22955</name>
</gene>
<keyword evidence="3" id="KW-1185">Reference proteome</keyword>
<dbReference type="EMBL" id="CP116346">
    <property type="protein sequence ID" value="WIT11712.1"/>
    <property type="molecule type" value="Genomic_DNA"/>
</dbReference>
<dbReference type="InterPro" id="IPR008317">
    <property type="entry name" value="UCP030561"/>
</dbReference>
<organism evidence="2 3">
    <name type="scientific">Paucibacter sediminis</name>
    <dbReference type="NCBI Taxonomy" id="3019553"/>
    <lineage>
        <taxon>Bacteria</taxon>
        <taxon>Pseudomonadati</taxon>
        <taxon>Pseudomonadota</taxon>
        <taxon>Betaproteobacteria</taxon>
        <taxon>Burkholderiales</taxon>
        <taxon>Sphaerotilaceae</taxon>
        <taxon>Roseateles</taxon>
    </lineage>
</organism>
<dbReference type="InterPro" id="IPR032710">
    <property type="entry name" value="NTF2-like_dom_sf"/>
</dbReference>
<evidence type="ECO:0000313" key="3">
    <source>
        <dbReference type="Proteomes" id="UP001177769"/>
    </source>
</evidence>
<evidence type="ECO:0000313" key="2">
    <source>
        <dbReference type="EMBL" id="WIT11712.1"/>
    </source>
</evidence>
<reference evidence="2" key="1">
    <citation type="submission" date="2023-01" db="EMBL/GenBank/DDBJ databases">
        <title>Whole genome sequence of Paucibacter sp. S2-9 isolated from pond sediment.</title>
        <authorList>
            <person name="Jung J.Y."/>
        </authorList>
    </citation>
    <scope>NUCLEOTIDE SEQUENCE</scope>
    <source>
        <strain evidence="2">S2-9</strain>
    </source>
</reference>
<dbReference type="SUPFAM" id="SSF54427">
    <property type="entry name" value="NTF2-like"/>
    <property type="match status" value="1"/>
</dbReference>
<feature type="domain" description="SnoaL-like" evidence="1">
    <location>
        <begin position="11"/>
        <end position="109"/>
    </location>
</feature>
<dbReference type="InterPro" id="IPR037401">
    <property type="entry name" value="SnoaL-like"/>
</dbReference>
<evidence type="ECO:0000259" key="1">
    <source>
        <dbReference type="Pfam" id="PF12680"/>
    </source>
</evidence>
<protein>
    <submittedName>
        <fullName evidence="2">Nuclear transport factor 2 family protein</fullName>
    </submittedName>
</protein>